<dbReference type="Pfam" id="PF00486">
    <property type="entry name" value="Trans_reg_C"/>
    <property type="match status" value="1"/>
</dbReference>
<dbReference type="InterPro" id="IPR001867">
    <property type="entry name" value="OmpR/PhoB-type_DNA-bd"/>
</dbReference>
<evidence type="ECO:0000313" key="4">
    <source>
        <dbReference type="EMBL" id="SDZ57310.1"/>
    </source>
</evidence>
<dbReference type="OrthoDB" id="54411at2"/>
<dbReference type="SMART" id="SM00862">
    <property type="entry name" value="Trans_reg_C"/>
    <property type="match status" value="1"/>
</dbReference>
<feature type="DNA-binding region" description="OmpR/PhoB-type" evidence="2">
    <location>
        <begin position="13"/>
        <end position="110"/>
    </location>
</feature>
<dbReference type="Proteomes" id="UP000198914">
    <property type="component" value="Unassembled WGS sequence"/>
</dbReference>
<protein>
    <submittedName>
        <fullName evidence="4">Transcriptional regulatory protein, C terminal</fullName>
    </submittedName>
</protein>
<dbReference type="SUPFAM" id="SSF48452">
    <property type="entry name" value="TPR-like"/>
    <property type="match status" value="1"/>
</dbReference>
<feature type="domain" description="OmpR/PhoB-type" evidence="3">
    <location>
        <begin position="13"/>
        <end position="110"/>
    </location>
</feature>
<dbReference type="GO" id="GO:0000160">
    <property type="term" value="P:phosphorelay signal transduction system"/>
    <property type="evidence" value="ECO:0007669"/>
    <property type="project" value="InterPro"/>
</dbReference>
<dbReference type="RefSeq" id="WP_092647752.1">
    <property type="nucleotide sequence ID" value="NZ_FNPX01000023.1"/>
</dbReference>
<dbReference type="InterPro" id="IPR011990">
    <property type="entry name" value="TPR-like_helical_dom_sf"/>
</dbReference>
<dbReference type="InterPro" id="IPR016032">
    <property type="entry name" value="Sig_transdc_resp-reg_C-effctor"/>
</dbReference>
<dbReference type="Gene3D" id="1.10.10.10">
    <property type="entry name" value="Winged helix-like DNA-binding domain superfamily/Winged helix DNA-binding domain"/>
    <property type="match status" value="1"/>
</dbReference>
<evidence type="ECO:0000256" key="2">
    <source>
        <dbReference type="PROSITE-ProRule" id="PRU01091"/>
    </source>
</evidence>
<proteinExistence type="predicted"/>
<sequence length="499" mass="54827">MEGKGAEEAADCHPRLRIGDKVFDLNTATLADQFSQVIPIRDQSLRVLLELALNTGQIVSKHDLITAVWPDIAVTDDSLVQCIKDIRAALGDVDRTLVKTAVGRGYSLCSDLDVPVNPIARPRLLISKLRSTQGDLEASEIAEEIGEELAIFLSHRSGLEITTDAGHRSDAQYLISGRVGKRGSDYRVFIQLESLDNGTSIFAESWDYSSEDISDLPAQVSAKITHLLRIHTIMFGGKHFANRPNAELAPQALLSKAAFHMCRFEIPHWVEARAALEAAVKLEPENPIALAMLASMATQLTPQVAFRSLPDDIEHVFKLANRAVELGSNIDFVLRTRGNLRMWLRGDHEGARSDCERALGISPTFHLAHLTIATSDILAGHPTEGISRLNEINLMGPKDPQYPNYMSLISIGQMLLKSSDKAFAAALEGHEYNPSDSWSALVYAASAAGRTNITDTPQFQSLLARIDLPFSHFRDMPFSNSKDVDLLEERLRSVGFASA</sequence>
<evidence type="ECO:0000256" key="1">
    <source>
        <dbReference type="ARBA" id="ARBA00023125"/>
    </source>
</evidence>
<accession>A0A1H3U4D0</accession>
<evidence type="ECO:0000313" key="5">
    <source>
        <dbReference type="Proteomes" id="UP000198914"/>
    </source>
</evidence>
<dbReference type="PROSITE" id="PS51755">
    <property type="entry name" value="OMPR_PHOB"/>
    <property type="match status" value="1"/>
</dbReference>
<name>A0A1H3U4D0_9RHOB</name>
<gene>
    <name evidence="4" type="ORF">SAMN05444004_12329</name>
</gene>
<evidence type="ECO:0000259" key="3">
    <source>
        <dbReference type="PROSITE" id="PS51755"/>
    </source>
</evidence>
<dbReference type="EMBL" id="FNPX01000023">
    <property type="protein sequence ID" value="SDZ57310.1"/>
    <property type="molecule type" value="Genomic_DNA"/>
</dbReference>
<keyword evidence="1 2" id="KW-0238">DNA-binding</keyword>
<dbReference type="SUPFAM" id="SSF46894">
    <property type="entry name" value="C-terminal effector domain of the bipartite response regulators"/>
    <property type="match status" value="1"/>
</dbReference>
<dbReference type="Gene3D" id="1.25.40.10">
    <property type="entry name" value="Tetratricopeptide repeat domain"/>
    <property type="match status" value="1"/>
</dbReference>
<reference evidence="5" key="1">
    <citation type="submission" date="2016-10" db="EMBL/GenBank/DDBJ databases">
        <authorList>
            <person name="Varghese N."/>
            <person name="Submissions S."/>
        </authorList>
    </citation>
    <scope>NUCLEOTIDE SEQUENCE [LARGE SCALE GENOMIC DNA]</scope>
    <source>
        <strain evidence="5">DSM 100420</strain>
    </source>
</reference>
<dbReference type="AlphaFoldDB" id="A0A1H3U4D0"/>
<organism evidence="4 5">
    <name type="scientific">Jannaschia faecimaris</name>
    <dbReference type="NCBI Taxonomy" id="1244108"/>
    <lineage>
        <taxon>Bacteria</taxon>
        <taxon>Pseudomonadati</taxon>
        <taxon>Pseudomonadota</taxon>
        <taxon>Alphaproteobacteria</taxon>
        <taxon>Rhodobacterales</taxon>
        <taxon>Roseobacteraceae</taxon>
        <taxon>Jannaschia</taxon>
    </lineage>
</organism>
<dbReference type="GO" id="GO:0006355">
    <property type="term" value="P:regulation of DNA-templated transcription"/>
    <property type="evidence" value="ECO:0007669"/>
    <property type="project" value="InterPro"/>
</dbReference>
<dbReference type="GO" id="GO:0003677">
    <property type="term" value="F:DNA binding"/>
    <property type="evidence" value="ECO:0007669"/>
    <property type="project" value="UniProtKB-UniRule"/>
</dbReference>
<keyword evidence="5" id="KW-1185">Reference proteome</keyword>
<dbReference type="InterPro" id="IPR036388">
    <property type="entry name" value="WH-like_DNA-bd_sf"/>
</dbReference>